<comment type="caution">
    <text evidence="4">The sequence shown here is derived from an EMBL/GenBank/DDBJ whole genome shotgun (WGS) entry which is preliminary data.</text>
</comment>
<proteinExistence type="predicted"/>
<feature type="signal peptide" evidence="2">
    <location>
        <begin position="1"/>
        <end position="18"/>
    </location>
</feature>
<feature type="chain" id="PRO_5041230999" description="Yeast cell wall synthesis Kre9/Knh1-like N-terminal domain-containing protein" evidence="2">
    <location>
        <begin position="19"/>
        <end position="251"/>
    </location>
</feature>
<evidence type="ECO:0000313" key="4">
    <source>
        <dbReference type="EMBL" id="KAJ3845133.1"/>
    </source>
</evidence>
<dbReference type="InterPro" id="IPR052982">
    <property type="entry name" value="SRP1/TIP1-like"/>
</dbReference>
<reference evidence="4" key="1">
    <citation type="submission" date="2022-08" db="EMBL/GenBank/DDBJ databases">
        <authorList>
            <consortium name="DOE Joint Genome Institute"/>
            <person name="Min B."/>
            <person name="Riley R."/>
            <person name="Sierra-Patev S."/>
            <person name="Naranjo-Ortiz M."/>
            <person name="Looney B."/>
            <person name="Konkel Z."/>
            <person name="Slot J.C."/>
            <person name="Sakamoto Y."/>
            <person name="Steenwyk J.L."/>
            <person name="Rokas A."/>
            <person name="Carro J."/>
            <person name="Camarero S."/>
            <person name="Ferreira P."/>
            <person name="Molpeceres G."/>
            <person name="Ruiz-Duenas F.J."/>
            <person name="Serrano A."/>
            <person name="Henrissat B."/>
            <person name="Drula E."/>
            <person name="Hughes K.W."/>
            <person name="Mata J.L."/>
            <person name="Ishikawa N.K."/>
            <person name="Vargas-Isla R."/>
            <person name="Ushijima S."/>
            <person name="Smith C.A."/>
            <person name="Ahrendt S."/>
            <person name="Andreopoulos W."/>
            <person name="He G."/>
            <person name="Labutti K."/>
            <person name="Lipzen A."/>
            <person name="Ng V."/>
            <person name="Sandor L."/>
            <person name="Barry K."/>
            <person name="Martinez A.T."/>
            <person name="Xiao Y."/>
            <person name="Gibbons J.G."/>
            <person name="Terashima K."/>
            <person name="Hibbett D.S."/>
            <person name="Grigoriev I.V."/>
        </authorList>
    </citation>
    <scope>NUCLEOTIDE SEQUENCE</scope>
    <source>
        <strain evidence="4">TFB9207</strain>
    </source>
</reference>
<dbReference type="Proteomes" id="UP001163846">
    <property type="component" value="Unassembled WGS sequence"/>
</dbReference>
<dbReference type="EMBL" id="MU805941">
    <property type="protein sequence ID" value="KAJ3845133.1"/>
    <property type="molecule type" value="Genomic_DNA"/>
</dbReference>
<dbReference type="InterPro" id="IPR018466">
    <property type="entry name" value="Kre9/Knh1-like_N"/>
</dbReference>
<evidence type="ECO:0000259" key="3">
    <source>
        <dbReference type="Pfam" id="PF10342"/>
    </source>
</evidence>
<evidence type="ECO:0000313" key="5">
    <source>
        <dbReference type="Proteomes" id="UP001163846"/>
    </source>
</evidence>
<keyword evidence="1 2" id="KW-0732">Signal</keyword>
<protein>
    <recommendedName>
        <fullName evidence="3">Yeast cell wall synthesis Kre9/Knh1-like N-terminal domain-containing protein</fullName>
    </recommendedName>
</protein>
<sequence>MHHFIYLALMLHASIVVASDGITPTAPGPGDKFNAGSPCTIQWETGEDWSNFSISLMSGSNTQMQLVTTVASGLDGSDSTLSPFNWTCPDVDPYSAIYFYQFTNGNDTTNSKWTTRFTIASPSGESSSPMNSTQPNGDAIPWGLGTLAAPTSTAIATSSPSVRVMGIASESTSSTSYTRMRKAKMSATSIERQATPTIAIPSSPTTTSAYATGTAFAAYQNQNGNGAHSGWSQAFGTKFSVVFVLVIIALS</sequence>
<name>A0AA38PLI0_9AGAR</name>
<dbReference type="PANTHER" id="PTHR40633">
    <property type="entry name" value="MATRIX PROTEIN, PUTATIVE (AFU_ORTHOLOGUE AFUA_8G05410)-RELATED"/>
    <property type="match status" value="1"/>
</dbReference>
<gene>
    <name evidence="4" type="ORF">F5878DRAFT_720183</name>
</gene>
<keyword evidence="5" id="KW-1185">Reference proteome</keyword>
<evidence type="ECO:0000256" key="2">
    <source>
        <dbReference type="SAM" id="SignalP"/>
    </source>
</evidence>
<feature type="domain" description="Yeast cell wall synthesis Kre9/Knh1-like N-terminal" evidence="3">
    <location>
        <begin position="27"/>
        <end position="119"/>
    </location>
</feature>
<dbReference type="PANTHER" id="PTHR40633:SF1">
    <property type="entry name" value="GPI ANCHORED SERINE-THREONINE RICH PROTEIN (AFU_ORTHOLOGUE AFUA_1G03630)"/>
    <property type="match status" value="1"/>
</dbReference>
<dbReference type="Pfam" id="PF10342">
    <property type="entry name" value="Kre9_KNH"/>
    <property type="match status" value="1"/>
</dbReference>
<organism evidence="4 5">
    <name type="scientific">Lentinula raphanica</name>
    <dbReference type="NCBI Taxonomy" id="153919"/>
    <lineage>
        <taxon>Eukaryota</taxon>
        <taxon>Fungi</taxon>
        <taxon>Dikarya</taxon>
        <taxon>Basidiomycota</taxon>
        <taxon>Agaricomycotina</taxon>
        <taxon>Agaricomycetes</taxon>
        <taxon>Agaricomycetidae</taxon>
        <taxon>Agaricales</taxon>
        <taxon>Marasmiineae</taxon>
        <taxon>Omphalotaceae</taxon>
        <taxon>Lentinula</taxon>
    </lineage>
</organism>
<evidence type="ECO:0000256" key="1">
    <source>
        <dbReference type="ARBA" id="ARBA00022729"/>
    </source>
</evidence>
<dbReference type="AlphaFoldDB" id="A0AA38PLI0"/>
<accession>A0AA38PLI0</accession>